<feature type="compositionally biased region" description="Low complexity" evidence="1">
    <location>
        <begin position="261"/>
        <end position="272"/>
    </location>
</feature>
<feature type="compositionally biased region" description="Low complexity" evidence="1">
    <location>
        <begin position="38"/>
        <end position="58"/>
    </location>
</feature>
<feature type="compositionally biased region" description="Pro residues" evidence="1">
    <location>
        <begin position="246"/>
        <end position="260"/>
    </location>
</feature>
<gene>
    <name evidence="2" type="ORF">FHS42_006502</name>
</gene>
<comment type="caution">
    <text evidence="2">The sequence shown here is derived from an EMBL/GenBank/DDBJ whole genome shotgun (WGS) entry which is preliminary data.</text>
</comment>
<feature type="region of interest" description="Disordered" evidence="1">
    <location>
        <begin position="190"/>
        <end position="286"/>
    </location>
</feature>
<dbReference type="AlphaFoldDB" id="A0A7W9V1L0"/>
<feature type="compositionally biased region" description="Low complexity" evidence="1">
    <location>
        <begin position="68"/>
        <end position="80"/>
    </location>
</feature>
<dbReference type="EMBL" id="JACHJL010000023">
    <property type="protein sequence ID" value="MBB5939408.1"/>
    <property type="molecule type" value="Genomic_DNA"/>
</dbReference>
<protein>
    <submittedName>
        <fullName evidence="2">Uncharacterized protein</fullName>
    </submittedName>
</protein>
<name>A0A7W9V1L0_9ACTN</name>
<organism evidence="2 3">
    <name type="scientific">Streptomyces zagrosensis</name>
    <dbReference type="NCBI Taxonomy" id="1042984"/>
    <lineage>
        <taxon>Bacteria</taxon>
        <taxon>Bacillati</taxon>
        <taxon>Actinomycetota</taxon>
        <taxon>Actinomycetes</taxon>
        <taxon>Kitasatosporales</taxon>
        <taxon>Streptomycetaceae</taxon>
        <taxon>Streptomyces</taxon>
    </lineage>
</organism>
<evidence type="ECO:0000313" key="3">
    <source>
        <dbReference type="Proteomes" id="UP000588098"/>
    </source>
</evidence>
<evidence type="ECO:0000313" key="2">
    <source>
        <dbReference type="EMBL" id="MBB5939408.1"/>
    </source>
</evidence>
<feature type="region of interest" description="Disordered" evidence="1">
    <location>
        <begin position="32"/>
        <end position="80"/>
    </location>
</feature>
<dbReference type="RefSeq" id="WP_184578565.1">
    <property type="nucleotide sequence ID" value="NZ_JACHJL010000023.1"/>
</dbReference>
<accession>A0A7W9V1L0</accession>
<reference evidence="2 3" key="1">
    <citation type="submission" date="2020-08" db="EMBL/GenBank/DDBJ databases">
        <title>Genomic Encyclopedia of Type Strains, Phase III (KMG-III): the genomes of soil and plant-associated and newly described type strains.</title>
        <authorList>
            <person name="Whitman W."/>
        </authorList>
    </citation>
    <scope>NUCLEOTIDE SEQUENCE [LARGE SCALE GENOMIC DNA]</scope>
    <source>
        <strain evidence="2 3">CECT 8305</strain>
    </source>
</reference>
<dbReference type="Proteomes" id="UP000588098">
    <property type="component" value="Unassembled WGS sequence"/>
</dbReference>
<evidence type="ECO:0000256" key="1">
    <source>
        <dbReference type="SAM" id="MobiDB-lite"/>
    </source>
</evidence>
<proteinExistence type="predicted"/>
<feature type="compositionally biased region" description="Low complexity" evidence="1">
    <location>
        <begin position="192"/>
        <end position="201"/>
    </location>
</feature>
<sequence length="286" mass="29238">MPTPYGSRGGMAFSAEELRVLQRALALVLQPATAVPSAAPGPRATAPHPRAAASHSSTGPSTPGQRGAPASASASTPAPTAATARADEVWAFLRLAQAVDEAAREGGRLRAFVLDELARYRAALPGAATSYLEQLRGALTAGYAPSADDLTALRALCADPVSRAESERRCALLRRCERLAQRGVLARPIAFPGSRSASRPAAGPPPDKSPGRAPAKAPGPVRQPPGDAEPSGPRRPVPTPGEAFPPKRPSSPPPPSPSPSSTPSTPSTPASPADERLATPPTIRSA</sequence>
<keyword evidence="3" id="KW-1185">Reference proteome</keyword>